<dbReference type="Proteomes" id="UP000614460">
    <property type="component" value="Unassembled WGS sequence"/>
</dbReference>
<reference evidence="1" key="1">
    <citation type="journal article" date="2014" name="Int. J. Syst. Evol. Microbiol.">
        <title>Complete genome sequence of Corynebacterium casei LMG S-19264T (=DSM 44701T), isolated from a smear-ripened cheese.</title>
        <authorList>
            <consortium name="US DOE Joint Genome Institute (JGI-PGF)"/>
            <person name="Walter F."/>
            <person name="Albersmeier A."/>
            <person name="Kalinowski J."/>
            <person name="Ruckert C."/>
        </authorList>
    </citation>
    <scope>NUCLEOTIDE SEQUENCE</scope>
    <source>
        <strain evidence="1">CGMCC 1.15966</strain>
    </source>
</reference>
<protein>
    <submittedName>
        <fullName evidence="1">Uncharacterized protein</fullName>
    </submittedName>
</protein>
<proteinExistence type="predicted"/>
<keyword evidence="2" id="KW-1185">Reference proteome</keyword>
<dbReference type="RefSeq" id="WP_229678289.1">
    <property type="nucleotide sequence ID" value="NZ_BMKM01000002.1"/>
</dbReference>
<dbReference type="EMBL" id="BMKM01000002">
    <property type="protein sequence ID" value="GGE15699.1"/>
    <property type="molecule type" value="Genomic_DNA"/>
</dbReference>
<sequence>MSVLLPGTSVKAARSAPTAKAIAMAPSMKKKIKKLGTNITKMFRRASRLDSVFKNDAILENTAATNIL</sequence>
<organism evidence="1 2">
    <name type="scientific">Sphingobacterium cellulitidis</name>
    <dbReference type="NCBI Taxonomy" id="1768011"/>
    <lineage>
        <taxon>Bacteria</taxon>
        <taxon>Pseudomonadati</taxon>
        <taxon>Bacteroidota</taxon>
        <taxon>Sphingobacteriia</taxon>
        <taxon>Sphingobacteriales</taxon>
        <taxon>Sphingobacteriaceae</taxon>
        <taxon>Sphingobacterium</taxon>
    </lineage>
</organism>
<reference evidence="1" key="2">
    <citation type="submission" date="2020-09" db="EMBL/GenBank/DDBJ databases">
        <authorList>
            <person name="Sun Q."/>
            <person name="Zhou Y."/>
        </authorList>
    </citation>
    <scope>NUCLEOTIDE SEQUENCE</scope>
    <source>
        <strain evidence="1">CGMCC 1.15966</strain>
    </source>
</reference>
<name>A0A8H9FY12_9SPHI</name>
<comment type="caution">
    <text evidence="1">The sequence shown here is derived from an EMBL/GenBank/DDBJ whole genome shotgun (WGS) entry which is preliminary data.</text>
</comment>
<accession>A0A8H9FY12</accession>
<evidence type="ECO:0000313" key="2">
    <source>
        <dbReference type="Proteomes" id="UP000614460"/>
    </source>
</evidence>
<dbReference type="AlphaFoldDB" id="A0A8H9FY12"/>
<gene>
    <name evidence="1" type="ORF">GCM10011516_11830</name>
</gene>
<evidence type="ECO:0000313" key="1">
    <source>
        <dbReference type="EMBL" id="GGE15699.1"/>
    </source>
</evidence>